<evidence type="ECO:0000313" key="1">
    <source>
        <dbReference type="EMBL" id="CBA19405.1"/>
    </source>
</evidence>
<evidence type="ECO:0000313" key="2">
    <source>
        <dbReference type="Proteomes" id="UP000001841"/>
    </source>
</evidence>
<organism evidence="1 2">
    <name type="scientific">Erwinia amylovora (strain CFBP1430)</name>
    <dbReference type="NCBI Taxonomy" id="665029"/>
    <lineage>
        <taxon>Bacteria</taxon>
        <taxon>Pseudomonadati</taxon>
        <taxon>Pseudomonadota</taxon>
        <taxon>Gammaproteobacteria</taxon>
        <taxon>Enterobacterales</taxon>
        <taxon>Erwiniaceae</taxon>
        <taxon>Erwinia</taxon>
    </lineage>
</organism>
<dbReference type="EMBL" id="FN434113">
    <property type="protein sequence ID" value="CBA19405.1"/>
    <property type="molecule type" value="Genomic_DNA"/>
</dbReference>
<dbReference type="Proteomes" id="UP000001841">
    <property type="component" value="Chromosome"/>
</dbReference>
<gene>
    <name evidence="1" type="ordered locus">EAMY_0455</name>
</gene>
<protein>
    <submittedName>
        <fullName evidence="1">Uncharacterized protein</fullName>
    </submittedName>
</protein>
<dbReference type="AlphaFoldDB" id="D4HVC4"/>
<dbReference type="KEGG" id="eam:EAMY_0455"/>
<dbReference type="HOGENOM" id="CLU_2600655_0_0_6"/>
<sequence>MGQSDNLACGPVRQFSKDIAQMRPVACNITGNILQVEPTVIDENRQAAHATEPMGFMNMQGVAIDSHACKELLSVGESV</sequence>
<reference evidence="1 2" key="1">
    <citation type="journal article" date="2010" name="Mol. Plant Microbe Interact.">
        <title>Complete genome sequence of the fire blight pathogen Erwinia amylovora CFBP 1430 and comparison to other Erwinia spp.</title>
        <authorList>
            <person name="Smits T.H."/>
            <person name="Rezzonico F."/>
            <person name="Kamber T."/>
            <person name="Blom J."/>
            <person name="Goesmann A."/>
            <person name="Frey J.E."/>
            <person name="Duffy B."/>
        </authorList>
    </citation>
    <scope>NUCLEOTIDE SEQUENCE [LARGE SCALE GENOMIC DNA]</scope>
    <source>
        <strain evidence="2">CFBP1430</strain>
    </source>
</reference>
<proteinExistence type="predicted"/>
<accession>D4HVC4</accession>
<name>D4HVC4_ERWAC</name>